<dbReference type="Gene3D" id="3.40.50.720">
    <property type="entry name" value="NAD(P)-binding Rossmann-like Domain"/>
    <property type="match status" value="1"/>
</dbReference>
<evidence type="ECO:0000256" key="1">
    <source>
        <dbReference type="ARBA" id="ARBA00006484"/>
    </source>
</evidence>
<sequence length="243" mass="26151">MAQRVALITGGSRGIGLEIARVLADEGYALTLTARRAEALEEAAAALRAGGAQVHTVTGDLVEEAAIVEIVSSHRERYGRLDVLVNNAGLGAGAPATEHRTKLLDLQLAVNLRAPILLYRECLPLLLEAGAEHRGARVINMSSIAGRAGQPWISVYSAAKAGLVAYTEAMNKEFSTQGVISHALCPFWVDTDMTEFLRDTVAQEDMLRPEDMAATVRWLLHLSQGTVVPEIVFMRAGDELGPR</sequence>
<dbReference type="Pfam" id="PF00106">
    <property type="entry name" value="adh_short"/>
    <property type="match status" value="1"/>
</dbReference>
<evidence type="ECO:0000256" key="2">
    <source>
        <dbReference type="ARBA" id="ARBA00023002"/>
    </source>
</evidence>
<dbReference type="PRINTS" id="PR00080">
    <property type="entry name" value="SDRFAMILY"/>
</dbReference>
<dbReference type="SMART" id="SM00822">
    <property type="entry name" value="PKS_KR"/>
    <property type="match status" value="1"/>
</dbReference>
<evidence type="ECO:0000259" key="3">
    <source>
        <dbReference type="SMART" id="SM00822"/>
    </source>
</evidence>
<evidence type="ECO:0000313" key="4">
    <source>
        <dbReference type="EMBL" id="CAB4938098.1"/>
    </source>
</evidence>
<dbReference type="InterPro" id="IPR036291">
    <property type="entry name" value="NAD(P)-bd_dom_sf"/>
</dbReference>
<comment type="similarity">
    <text evidence="1">Belongs to the short-chain dehydrogenases/reductases (SDR) family.</text>
</comment>
<dbReference type="EMBL" id="CAFBMX010000008">
    <property type="protein sequence ID" value="CAB4938098.1"/>
    <property type="molecule type" value="Genomic_DNA"/>
</dbReference>
<proteinExistence type="inferred from homology"/>
<feature type="domain" description="Ketoreductase" evidence="3">
    <location>
        <begin position="4"/>
        <end position="212"/>
    </location>
</feature>
<dbReference type="PANTHER" id="PTHR44196">
    <property type="entry name" value="DEHYDROGENASE/REDUCTASE SDR FAMILY MEMBER 7B"/>
    <property type="match status" value="1"/>
</dbReference>
<dbReference type="PANTHER" id="PTHR44196:SF1">
    <property type="entry name" value="DEHYDROGENASE_REDUCTASE SDR FAMILY MEMBER 7B"/>
    <property type="match status" value="1"/>
</dbReference>
<name>A0A6J7J3Z3_9ZZZZ</name>
<dbReference type="PRINTS" id="PR00081">
    <property type="entry name" value="GDHRDH"/>
</dbReference>
<accession>A0A6J7J3Z3</accession>
<gene>
    <name evidence="4" type="ORF">UFOPK3674_01625</name>
</gene>
<protein>
    <submittedName>
        <fullName evidence="4">Unannotated protein</fullName>
    </submittedName>
</protein>
<organism evidence="4">
    <name type="scientific">freshwater metagenome</name>
    <dbReference type="NCBI Taxonomy" id="449393"/>
    <lineage>
        <taxon>unclassified sequences</taxon>
        <taxon>metagenomes</taxon>
        <taxon>ecological metagenomes</taxon>
    </lineage>
</organism>
<dbReference type="InterPro" id="IPR002347">
    <property type="entry name" value="SDR_fam"/>
</dbReference>
<dbReference type="AlphaFoldDB" id="A0A6J7J3Z3"/>
<dbReference type="GO" id="GO:0016020">
    <property type="term" value="C:membrane"/>
    <property type="evidence" value="ECO:0007669"/>
    <property type="project" value="TreeGrafter"/>
</dbReference>
<dbReference type="InterPro" id="IPR057326">
    <property type="entry name" value="KR_dom"/>
</dbReference>
<dbReference type="GO" id="GO:0016491">
    <property type="term" value="F:oxidoreductase activity"/>
    <property type="evidence" value="ECO:0007669"/>
    <property type="project" value="UniProtKB-KW"/>
</dbReference>
<reference evidence="4" key="1">
    <citation type="submission" date="2020-05" db="EMBL/GenBank/DDBJ databases">
        <authorList>
            <person name="Chiriac C."/>
            <person name="Salcher M."/>
            <person name="Ghai R."/>
            <person name="Kavagutti S V."/>
        </authorList>
    </citation>
    <scope>NUCLEOTIDE SEQUENCE</scope>
</reference>
<keyword evidence="2" id="KW-0560">Oxidoreductase</keyword>
<dbReference type="CDD" id="cd05233">
    <property type="entry name" value="SDR_c"/>
    <property type="match status" value="1"/>
</dbReference>
<dbReference type="SUPFAM" id="SSF51735">
    <property type="entry name" value="NAD(P)-binding Rossmann-fold domains"/>
    <property type="match status" value="1"/>
</dbReference>